<dbReference type="SMART" id="SM00382">
    <property type="entry name" value="AAA"/>
    <property type="match status" value="1"/>
</dbReference>
<dbReference type="GO" id="GO:1900753">
    <property type="term" value="P:doxorubicin transport"/>
    <property type="evidence" value="ECO:0007669"/>
    <property type="project" value="InterPro"/>
</dbReference>
<evidence type="ECO:0000256" key="6">
    <source>
        <dbReference type="ARBA" id="ARBA00022967"/>
    </source>
</evidence>
<dbReference type="STRING" id="1401.BK123_33840"/>
<dbReference type="Pfam" id="PF13732">
    <property type="entry name" value="DrrA1-3_C"/>
    <property type="match status" value="1"/>
</dbReference>
<dbReference type="GO" id="GO:0005524">
    <property type="term" value="F:ATP binding"/>
    <property type="evidence" value="ECO:0007669"/>
    <property type="project" value="UniProtKB-KW"/>
</dbReference>
<keyword evidence="2" id="KW-0813">Transport</keyword>
<evidence type="ECO:0000256" key="7">
    <source>
        <dbReference type="ARBA" id="ARBA00023136"/>
    </source>
</evidence>
<dbReference type="GO" id="GO:0043215">
    <property type="term" value="P:daunorubicin transport"/>
    <property type="evidence" value="ECO:0007669"/>
    <property type="project" value="InterPro"/>
</dbReference>
<evidence type="ECO:0000256" key="8">
    <source>
        <dbReference type="ARBA" id="ARBA00049985"/>
    </source>
</evidence>
<name>A0A1R1AF40_PAELA</name>
<dbReference type="Proteomes" id="UP000187074">
    <property type="component" value="Unassembled WGS sequence"/>
</dbReference>
<evidence type="ECO:0000256" key="3">
    <source>
        <dbReference type="ARBA" id="ARBA00022475"/>
    </source>
</evidence>
<feature type="domain" description="ABC transporter" evidence="9">
    <location>
        <begin position="6"/>
        <end position="236"/>
    </location>
</feature>
<protein>
    <submittedName>
        <fullName evidence="10">ABC transporter ATP-binding protein</fullName>
    </submittedName>
</protein>
<dbReference type="AlphaFoldDB" id="A0A1R1AF40"/>
<dbReference type="PROSITE" id="PS50893">
    <property type="entry name" value="ABC_TRANSPORTER_2"/>
    <property type="match status" value="1"/>
</dbReference>
<dbReference type="InterPro" id="IPR050763">
    <property type="entry name" value="ABC_transporter_ATP-binding"/>
</dbReference>
<dbReference type="RefSeq" id="WP_076326662.1">
    <property type="nucleotide sequence ID" value="NZ_MRTF01000028.1"/>
</dbReference>
<dbReference type="InterPro" id="IPR005894">
    <property type="entry name" value="DrrA"/>
</dbReference>
<dbReference type="NCBIfam" id="TIGR01188">
    <property type="entry name" value="drrA"/>
    <property type="match status" value="1"/>
</dbReference>
<evidence type="ECO:0000256" key="2">
    <source>
        <dbReference type="ARBA" id="ARBA00022448"/>
    </source>
</evidence>
<keyword evidence="4" id="KW-0547">Nucleotide-binding</keyword>
<dbReference type="SUPFAM" id="SSF52540">
    <property type="entry name" value="P-loop containing nucleoside triphosphate hydrolases"/>
    <property type="match status" value="1"/>
</dbReference>
<keyword evidence="6" id="KW-1278">Translocase</keyword>
<evidence type="ECO:0000313" key="10">
    <source>
        <dbReference type="EMBL" id="OME84185.1"/>
    </source>
</evidence>
<dbReference type="InterPro" id="IPR003439">
    <property type="entry name" value="ABC_transporter-like_ATP-bd"/>
</dbReference>
<keyword evidence="5 10" id="KW-0067">ATP-binding</keyword>
<comment type="caution">
    <text evidence="10">The sequence shown here is derived from an EMBL/GenBank/DDBJ whole genome shotgun (WGS) entry which is preliminary data.</text>
</comment>
<accession>A0A1R1AF40</accession>
<organism evidence="10 11">
    <name type="scientific">Paenibacillus lautus</name>
    <name type="common">Bacillus lautus</name>
    <dbReference type="NCBI Taxonomy" id="1401"/>
    <lineage>
        <taxon>Bacteria</taxon>
        <taxon>Bacillati</taxon>
        <taxon>Bacillota</taxon>
        <taxon>Bacilli</taxon>
        <taxon>Bacillales</taxon>
        <taxon>Paenibacillaceae</taxon>
        <taxon>Paenibacillus</taxon>
    </lineage>
</organism>
<keyword evidence="7" id="KW-0472">Membrane</keyword>
<reference evidence="10 11" key="1">
    <citation type="submission" date="2016-11" db="EMBL/GenBank/DDBJ databases">
        <title>Paenibacillus species isolates.</title>
        <authorList>
            <person name="Beno S.M."/>
        </authorList>
    </citation>
    <scope>NUCLEOTIDE SEQUENCE [LARGE SCALE GENOMIC DNA]</scope>
    <source>
        <strain evidence="10 11">FSL F4-0100</strain>
    </source>
</reference>
<keyword evidence="3" id="KW-1003">Cell membrane</keyword>
<proteinExistence type="inferred from homology"/>
<dbReference type="FunFam" id="3.40.50.300:FF:000589">
    <property type="entry name" value="ABC transporter, ATP-binding subunit"/>
    <property type="match status" value="1"/>
</dbReference>
<dbReference type="InterPro" id="IPR025302">
    <property type="entry name" value="DrrA1/2-like_C"/>
</dbReference>
<dbReference type="PANTHER" id="PTHR42711">
    <property type="entry name" value="ABC TRANSPORTER ATP-BINDING PROTEIN"/>
    <property type="match status" value="1"/>
</dbReference>
<comment type="similarity">
    <text evidence="8">Belongs to the ABC transporter superfamily. Drug exporter-1 (DrugE1) (TC 3.A.1.105) family.</text>
</comment>
<dbReference type="InterPro" id="IPR027417">
    <property type="entry name" value="P-loop_NTPase"/>
</dbReference>
<comment type="subcellular location">
    <subcellularLocation>
        <location evidence="1">Cell membrane</location>
        <topology evidence="1">Peripheral membrane protein</topology>
        <orientation evidence="1">Cytoplasmic side</orientation>
    </subcellularLocation>
</comment>
<evidence type="ECO:0000256" key="4">
    <source>
        <dbReference type="ARBA" id="ARBA00022741"/>
    </source>
</evidence>
<evidence type="ECO:0000313" key="11">
    <source>
        <dbReference type="Proteomes" id="UP000187074"/>
    </source>
</evidence>
<dbReference type="PANTHER" id="PTHR42711:SF19">
    <property type="entry name" value="DOXORUBICIN RESISTANCE ATP-BINDING PROTEIN DRRA"/>
    <property type="match status" value="1"/>
</dbReference>
<dbReference type="GO" id="GO:0005886">
    <property type="term" value="C:plasma membrane"/>
    <property type="evidence" value="ECO:0007669"/>
    <property type="project" value="UniProtKB-SubCell"/>
</dbReference>
<dbReference type="GO" id="GO:0016887">
    <property type="term" value="F:ATP hydrolysis activity"/>
    <property type="evidence" value="ECO:0007669"/>
    <property type="project" value="InterPro"/>
</dbReference>
<evidence type="ECO:0000256" key="5">
    <source>
        <dbReference type="ARBA" id="ARBA00022840"/>
    </source>
</evidence>
<dbReference type="InterPro" id="IPR017871">
    <property type="entry name" value="ABC_transporter-like_CS"/>
</dbReference>
<gene>
    <name evidence="10" type="ORF">BK123_33840</name>
</gene>
<evidence type="ECO:0000259" key="9">
    <source>
        <dbReference type="PROSITE" id="PS50893"/>
    </source>
</evidence>
<dbReference type="Gene3D" id="3.40.50.300">
    <property type="entry name" value="P-loop containing nucleotide triphosphate hydrolases"/>
    <property type="match status" value="1"/>
</dbReference>
<dbReference type="Pfam" id="PF00005">
    <property type="entry name" value="ABC_tran"/>
    <property type="match status" value="1"/>
</dbReference>
<dbReference type="InterPro" id="IPR003593">
    <property type="entry name" value="AAA+_ATPase"/>
</dbReference>
<dbReference type="EMBL" id="MRTF01000028">
    <property type="protein sequence ID" value="OME84185.1"/>
    <property type="molecule type" value="Genomic_DNA"/>
</dbReference>
<evidence type="ECO:0000256" key="1">
    <source>
        <dbReference type="ARBA" id="ARBA00004413"/>
    </source>
</evidence>
<dbReference type="PROSITE" id="PS00211">
    <property type="entry name" value="ABC_TRANSPORTER_1"/>
    <property type="match status" value="1"/>
</dbReference>
<dbReference type="OrthoDB" id="9804819at2"/>
<sequence length="310" mass="34476">MTELAVSTKELVKEFPNKRAVDGISLDIKKGEIFGILGPNGAGKTTFLRMLATITKVSNGEAMIFGKDVTKDARGVRSLIGLTGQYATVDEELTAMENLKLFGQLNGLSARQSKARAVELLNQFSLTEAKDRPIREFSGGMRRRLDLSVSLIVKPPLIFLDEPTTGLDPRTRGEMWEVIRNLANDGATILLTTQYLEEADQLADRLAIINHGKIISQGTPNELKSLLSETQFEITLEHMKDVERSKKLIKTEIAQEAMSSPEGTKLTVKLADTKIMTKLLLCLTQRDIEIKEFSVRKPTLDEVFLELTKN</sequence>